<dbReference type="Proteomes" id="UP000002247">
    <property type="component" value="Chromosome"/>
</dbReference>
<sequence>MARDIWTQDVRQFNIPDDDDEPATVPQLVRQGGQTLSHEQAEQELARQREIFEAEDRRRADEAEQARLQRLVDSGEAVLIDVDAHRSEKRRIQQLNQESNS</sequence>
<protein>
    <submittedName>
        <fullName evidence="3">Uncharacterized protein</fullName>
    </submittedName>
</protein>
<name>D6Z7F5_SEGRD</name>
<dbReference type="EMBL" id="CP001958">
    <property type="protein sequence ID" value="ADG97885.1"/>
    <property type="molecule type" value="Genomic_DNA"/>
</dbReference>
<dbReference type="KEGG" id="srt:Srot_1421"/>
<keyword evidence="4" id="KW-1185">Reference proteome</keyword>
<evidence type="ECO:0000313" key="2">
    <source>
        <dbReference type="EMBL" id="ADG97387.1"/>
    </source>
</evidence>
<dbReference type="EMBL" id="CP001958">
    <property type="protein sequence ID" value="ADG97387.1"/>
    <property type="molecule type" value="Genomic_DNA"/>
</dbReference>
<dbReference type="STRING" id="640132.Srot_0910"/>
<dbReference type="AlphaFoldDB" id="D6Z7F5"/>
<dbReference type="HOGENOM" id="CLU_2289710_0_0_11"/>
<proteinExistence type="predicted"/>
<dbReference type="RefSeq" id="WP_013137843.1">
    <property type="nucleotide sequence ID" value="NC_014168.1"/>
</dbReference>
<evidence type="ECO:0000313" key="3">
    <source>
        <dbReference type="EMBL" id="ADG97885.1"/>
    </source>
</evidence>
<evidence type="ECO:0000256" key="1">
    <source>
        <dbReference type="SAM" id="MobiDB-lite"/>
    </source>
</evidence>
<gene>
    <name evidence="2" type="ordered locus">Srot_0910</name>
    <name evidence="3" type="ordered locus">Srot_1421</name>
</gene>
<reference evidence="3 4" key="1">
    <citation type="journal article" date="2010" name="Stand. Genomic Sci.">
        <title>Complete genome sequence of Segniliparus rotundus type strain (CDC 1076).</title>
        <authorList>
            <person name="Sikorski J."/>
            <person name="Lapidus A."/>
            <person name="Copeland A."/>
            <person name="Misra M."/>
            <person name="Glavina Del Rio T."/>
            <person name="Nolan M."/>
            <person name="Lucas S."/>
            <person name="Chen F."/>
            <person name="Tice H."/>
            <person name="Cheng J.F."/>
            <person name="Jando M."/>
            <person name="Schneider S."/>
            <person name="Bruce D."/>
            <person name="Goodwin L."/>
            <person name="Pitluck S."/>
            <person name="Liolios K."/>
            <person name="Mikhailova N."/>
            <person name="Pati A."/>
            <person name="Ivanova N."/>
            <person name="Mavromatis K."/>
            <person name="Chen A."/>
            <person name="Palaniappan K."/>
            <person name="Chertkov O."/>
            <person name="Land M."/>
            <person name="Hauser L."/>
            <person name="Chang Y.J."/>
            <person name="Jeffries C.D."/>
            <person name="Brettin T."/>
            <person name="Detter J.C."/>
            <person name="Han C."/>
            <person name="Rohde M."/>
            <person name="Goker M."/>
            <person name="Bristow J."/>
            <person name="Eisen J.A."/>
            <person name="Markowitz V."/>
            <person name="Hugenholtz P."/>
            <person name="Kyrpides N.C."/>
            <person name="Klenk H.P."/>
        </authorList>
    </citation>
    <scope>NUCLEOTIDE SEQUENCE [LARGE SCALE GENOMIC DNA]</scope>
    <source>
        <strain evidence="4">ATCC BAA-972 / CDC 1076 / CIP 108378 / DSM 44985 / JCM 13578</strain>
        <strain evidence="3">DSM 44985</strain>
    </source>
</reference>
<evidence type="ECO:0000313" key="4">
    <source>
        <dbReference type="Proteomes" id="UP000002247"/>
    </source>
</evidence>
<accession>D6Z7F5</accession>
<reference evidence="3" key="2">
    <citation type="submission" date="2010-02" db="EMBL/GenBank/DDBJ databases">
        <title>The complete genome of Segniliparus rotundus DSM 44985.</title>
        <authorList>
            <consortium name="US DOE Joint Genome Institute (JGI-PGF)"/>
            <person name="Lucas S."/>
            <person name="Copeland A."/>
            <person name="Lapidus A."/>
            <person name="Glavina del Rio T."/>
            <person name="Dalin E."/>
            <person name="Tice H."/>
            <person name="Bruce D."/>
            <person name="Goodwin L."/>
            <person name="Pitluck S."/>
            <person name="Kyrpides N."/>
            <person name="Mavromatis K."/>
            <person name="Ivanova N."/>
            <person name="Mikhailova N."/>
            <person name="Misra M."/>
            <person name="Chertkov O."/>
            <person name="Brettin T."/>
            <person name="Detter J.C."/>
            <person name="Han C."/>
            <person name="Larimer F."/>
            <person name="Land M."/>
            <person name="Hauser L."/>
            <person name="Markowitz V."/>
            <person name="Cheng J.-F."/>
            <person name="Hugenholtz P."/>
            <person name="Woyke T."/>
            <person name="Wu D."/>
            <person name="Jando M."/>
            <person name="Schneider S."/>
            <person name="Klenk H.-P."/>
            <person name="Eisen J.A."/>
        </authorList>
    </citation>
    <scope>NUCLEOTIDE SEQUENCE</scope>
    <source>
        <strain evidence="3">DSM 44985</strain>
    </source>
</reference>
<dbReference type="KEGG" id="srt:Srot_0910"/>
<organism evidence="3 4">
    <name type="scientific">Segniliparus rotundus (strain ATCC BAA-972 / CDC 1076 / CIP 108378 / DSM 44985 / JCM 13578)</name>
    <dbReference type="NCBI Taxonomy" id="640132"/>
    <lineage>
        <taxon>Bacteria</taxon>
        <taxon>Bacillati</taxon>
        <taxon>Actinomycetota</taxon>
        <taxon>Actinomycetes</taxon>
        <taxon>Mycobacteriales</taxon>
        <taxon>Segniliparaceae</taxon>
        <taxon>Segniliparus</taxon>
    </lineage>
</organism>
<feature type="region of interest" description="Disordered" evidence="1">
    <location>
        <begin position="1"/>
        <end position="25"/>
    </location>
</feature>